<evidence type="ECO:0000259" key="1">
    <source>
        <dbReference type="Pfam" id="PF13635"/>
    </source>
</evidence>
<proteinExistence type="predicted"/>
<accession>A0A0G3EMI8</accession>
<organism evidence="2 3">
    <name type="scientific">Kiritimatiella glycovorans</name>
    <dbReference type="NCBI Taxonomy" id="1307763"/>
    <lineage>
        <taxon>Bacteria</taxon>
        <taxon>Pseudomonadati</taxon>
        <taxon>Kiritimatiellota</taxon>
        <taxon>Kiritimatiellia</taxon>
        <taxon>Kiritimatiellales</taxon>
        <taxon>Kiritimatiellaceae</taxon>
        <taxon>Kiritimatiella</taxon>
    </lineage>
</organism>
<dbReference type="Proteomes" id="UP000035268">
    <property type="component" value="Chromosome"/>
</dbReference>
<dbReference type="InterPro" id="IPR025420">
    <property type="entry name" value="DUF4143"/>
</dbReference>
<dbReference type="Pfam" id="PF13635">
    <property type="entry name" value="DUF4143"/>
    <property type="match status" value="1"/>
</dbReference>
<reference evidence="2 3" key="2">
    <citation type="journal article" date="2016" name="ISME J.">
        <title>Characterization of the first cultured representative of Verrucomicrobia subdivision 5 indicates the proposal of a novel phylum.</title>
        <authorList>
            <person name="Spring S."/>
            <person name="Bunk B."/>
            <person name="Sproer C."/>
            <person name="Schumann P."/>
            <person name="Rohde M."/>
            <person name="Tindall B.J."/>
            <person name="Klenk H.P."/>
        </authorList>
    </citation>
    <scope>NUCLEOTIDE SEQUENCE [LARGE SCALE GENOMIC DNA]</scope>
    <source>
        <strain evidence="2 3">L21-Fru-AB</strain>
    </source>
</reference>
<dbReference type="EMBL" id="CP010904">
    <property type="protein sequence ID" value="AKJ65319.1"/>
    <property type="molecule type" value="Genomic_DNA"/>
</dbReference>
<feature type="domain" description="DUF4143" evidence="1">
    <location>
        <begin position="21"/>
        <end position="94"/>
    </location>
</feature>
<dbReference type="PANTHER" id="PTHR42990:SF1">
    <property type="entry name" value="AAA+ ATPASE DOMAIN-CONTAINING PROTEIN"/>
    <property type="match status" value="1"/>
</dbReference>
<sequence length="208" mass="23206">MPSGHPIRIALPLAIAASLNRDIPSVASLKTDEPGRIRSMLEFIGKSPVDGINYSSLSKNAGITKYKARQYVQLLEKAFILHQVFPAGTNVLREPKVLMALPYRLLFRPWREALGGLREDFFAGAMEQTETSFAYLKSTRGKKTPDFLIDDPSWKKTVIEIGGRGKGREQFKGVETGRKIILSHGGDTDGLKRPLFMLGYLDQRDNSI</sequence>
<dbReference type="KEGG" id="vbl:L21SP4_02086"/>
<evidence type="ECO:0000313" key="2">
    <source>
        <dbReference type="EMBL" id="AKJ65319.1"/>
    </source>
</evidence>
<name>A0A0G3EMI8_9BACT</name>
<keyword evidence="3" id="KW-1185">Reference proteome</keyword>
<evidence type="ECO:0000313" key="3">
    <source>
        <dbReference type="Proteomes" id="UP000035268"/>
    </source>
</evidence>
<gene>
    <name evidence="2" type="ORF">L21SP4_02086</name>
</gene>
<protein>
    <recommendedName>
        <fullName evidence="1">DUF4143 domain-containing protein</fullName>
    </recommendedName>
</protein>
<dbReference type="STRING" id="1307763.L21SP4_02086"/>
<reference evidence="3" key="1">
    <citation type="submission" date="2015-02" db="EMBL/GenBank/DDBJ databases">
        <title>Description and complete genome sequence of the first cultured representative of the subdivision 5 of the Verrucomicrobia phylum.</title>
        <authorList>
            <person name="Spring S."/>
            <person name="Bunk B."/>
            <person name="Sproer C."/>
            <person name="Klenk H.-P."/>
        </authorList>
    </citation>
    <scope>NUCLEOTIDE SEQUENCE [LARGE SCALE GENOMIC DNA]</scope>
    <source>
        <strain evidence="3">L21-Fru-AB</strain>
    </source>
</reference>
<dbReference type="AlphaFoldDB" id="A0A0G3EMI8"/>
<dbReference type="PANTHER" id="PTHR42990">
    <property type="entry name" value="ATPASE"/>
    <property type="match status" value="1"/>
</dbReference>